<feature type="compositionally biased region" description="Basic residues" evidence="1">
    <location>
        <begin position="73"/>
        <end position="83"/>
    </location>
</feature>
<dbReference type="Proteomes" id="UP000594638">
    <property type="component" value="Unassembled WGS sequence"/>
</dbReference>
<protein>
    <submittedName>
        <fullName evidence="2">Uncharacterized protein</fullName>
    </submittedName>
</protein>
<keyword evidence="3" id="KW-1185">Reference proteome</keyword>
<evidence type="ECO:0000256" key="1">
    <source>
        <dbReference type="SAM" id="MobiDB-lite"/>
    </source>
</evidence>
<dbReference type="EMBL" id="CACTIH010001746">
    <property type="protein sequence ID" value="CAA2962824.1"/>
    <property type="molecule type" value="Genomic_DNA"/>
</dbReference>
<reference evidence="2 3" key="1">
    <citation type="submission" date="2019-12" db="EMBL/GenBank/DDBJ databases">
        <authorList>
            <person name="Alioto T."/>
            <person name="Alioto T."/>
            <person name="Gomez Garrido J."/>
        </authorList>
    </citation>
    <scope>NUCLEOTIDE SEQUENCE [LARGE SCALE GENOMIC DNA]</scope>
</reference>
<gene>
    <name evidence="2" type="ORF">OLEA9_A062309</name>
</gene>
<evidence type="ECO:0000313" key="2">
    <source>
        <dbReference type="EMBL" id="CAA2962824.1"/>
    </source>
</evidence>
<dbReference type="AlphaFoldDB" id="A0A8S0QC70"/>
<feature type="region of interest" description="Disordered" evidence="1">
    <location>
        <begin position="40"/>
        <end position="101"/>
    </location>
</feature>
<sequence>HHGRSSGSLGLAARLQAQVAARGRPGHQYRTARQIDICGRRSRKRAGLRGFGGDSRSPLRARGSATRAVQLARLRRRRRRKSARVAPPWPPRSSSAACMAG</sequence>
<feature type="non-terminal residue" evidence="2">
    <location>
        <position position="101"/>
    </location>
</feature>
<name>A0A8S0QC70_OLEEU</name>
<feature type="non-terminal residue" evidence="2">
    <location>
        <position position="1"/>
    </location>
</feature>
<proteinExistence type="predicted"/>
<evidence type="ECO:0000313" key="3">
    <source>
        <dbReference type="Proteomes" id="UP000594638"/>
    </source>
</evidence>
<comment type="caution">
    <text evidence="2">The sequence shown here is derived from an EMBL/GenBank/DDBJ whole genome shotgun (WGS) entry which is preliminary data.</text>
</comment>
<accession>A0A8S0QC70</accession>
<feature type="compositionally biased region" description="Low complexity" evidence="1">
    <location>
        <begin position="92"/>
        <end position="101"/>
    </location>
</feature>
<organism evidence="2 3">
    <name type="scientific">Olea europaea subsp. europaea</name>
    <dbReference type="NCBI Taxonomy" id="158383"/>
    <lineage>
        <taxon>Eukaryota</taxon>
        <taxon>Viridiplantae</taxon>
        <taxon>Streptophyta</taxon>
        <taxon>Embryophyta</taxon>
        <taxon>Tracheophyta</taxon>
        <taxon>Spermatophyta</taxon>
        <taxon>Magnoliopsida</taxon>
        <taxon>eudicotyledons</taxon>
        <taxon>Gunneridae</taxon>
        <taxon>Pentapetalae</taxon>
        <taxon>asterids</taxon>
        <taxon>lamiids</taxon>
        <taxon>Lamiales</taxon>
        <taxon>Oleaceae</taxon>
        <taxon>Oleeae</taxon>
        <taxon>Olea</taxon>
    </lineage>
</organism>